<gene>
    <name evidence="1" type="ORF">CBF29_06540</name>
</gene>
<dbReference type="EMBL" id="NGKA01000008">
    <property type="protein sequence ID" value="RSU12252.1"/>
    <property type="molecule type" value="Genomic_DNA"/>
</dbReference>
<organism evidence="1 2">
    <name type="scientific">Vagococcus elongatus</name>
    <dbReference type="NCBI Taxonomy" id="180344"/>
    <lineage>
        <taxon>Bacteria</taxon>
        <taxon>Bacillati</taxon>
        <taxon>Bacillota</taxon>
        <taxon>Bacilli</taxon>
        <taxon>Lactobacillales</taxon>
        <taxon>Enterococcaceae</taxon>
        <taxon>Vagococcus</taxon>
    </lineage>
</organism>
<dbReference type="Proteomes" id="UP000287605">
    <property type="component" value="Unassembled WGS sequence"/>
</dbReference>
<name>A0A430AW09_9ENTE</name>
<evidence type="ECO:0000313" key="1">
    <source>
        <dbReference type="EMBL" id="RSU12252.1"/>
    </source>
</evidence>
<sequence length="249" mass="28735">MAEEKKTKKKKQPKNKMKGAIVESETAVLCYFCGKDITLKRDLASVQVPLNKGTGEVIDVARNVHIGCATKYMDTIEYEEETLAENSEWGKCYAAFRTVMGIKEGRPLSKHAVLRLRGLRIGKYYPKGENVKNIKRGYTYEEIRLTILYCTPSIRQALGKNSEWKNGDHQVNYVMTIIANNINFIAERVEKKKETEKKLESIPDEIMEVEYKPFKNKVDKGRVKVVKSKIDEDLEREKQEIDELESMFN</sequence>
<protein>
    <submittedName>
        <fullName evidence="1">Uncharacterized protein</fullName>
    </submittedName>
</protein>
<comment type="caution">
    <text evidence="1">The sequence shown here is derived from an EMBL/GenBank/DDBJ whole genome shotgun (WGS) entry which is preliminary data.</text>
</comment>
<proteinExistence type="predicted"/>
<dbReference type="AlphaFoldDB" id="A0A430AW09"/>
<accession>A0A430AW09</accession>
<evidence type="ECO:0000313" key="2">
    <source>
        <dbReference type="Proteomes" id="UP000287605"/>
    </source>
</evidence>
<reference evidence="1 2" key="1">
    <citation type="submission" date="2017-05" db="EMBL/GenBank/DDBJ databases">
        <title>Vagococcus spp. assemblies.</title>
        <authorList>
            <person name="Gulvik C.A."/>
        </authorList>
    </citation>
    <scope>NUCLEOTIDE SEQUENCE [LARGE SCALE GENOMIC DNA]</scope>
    <source>
        <strain evidence="1 2">CCUG 51432</strain>
    </source>
</reference>
<keyword evidence="2" id="KW-1185">Reference proteome</keyword>
<dbReference type="RefSeq" id="WP_126808683.1">
    <property type="nucleotide sequence ID" value="NZ_NGKA01000008.1"/>
</dbReference>